<dbReference type="PANTHER" id="PTHR47058">
    <property type="entry name" value="REPLICATION PROTEIN A 14 KDA SUBUNIT A-RELATED"/>
    <property type="match status" value="1"/>
</dbReference>
<dbReference type="InterPro" id="IPR012340">
    <property type="entry name" value="NA-bd_OB-fold"/>
</dbReference>
<proteinExistence type="inferred from homology"/>
<gene>
    <name evidence="4" type="ORF">KK1_008336</name>
</gene>
<dbReference type="GO" id="GO:0006281">
    <property type="term" value="P:DNA repair"/>
    <property type="evidence" value="ECO:0007669"/>
    <property type="project" value="InterPro"/>
</dbReference>
<dbReference type="GO" id="GO:0031981">
    <property type="term" value="C:nuclear lumen"/>
    <property type="evidence" value="ECO:0007669"/>
    <property type="project" value="UniProtKB-ARBA"/>
</dbReference>
<evidence type="ECO:0000313" key="4">
    <source>
        <dbReference type="EMBL" id="KYP69151.1"/>
    </source>
</evidence>
<comment type="similarity">
    <text evidence="2">Belongs to the replication factor A protein 3 family.</text>
</comment>
<keyword evidence="5" id="KW-1185">Reference proteome</keyword>
<evidence type="ECO:0000256" key="1">
    <source>
        <dbReference type="ARBA" id="ARBA00004123"/>
    </source>
</evidence>
<reference evidence="4 5" key="1">
    <citation type="journal article" date="2012" name="Nat. Biotechnol.">
        <title>Draft genome sequence of pigeonpea (Cajanus cajan), an orphan legume crop of resource-poor farmers.</title>
        <authorList>
            <person name="Varshney R.K."/>
            <person name="Chen W."/>
            <person name="Li Y."/>
            <person name="Bharti A.K."/>
            <person name="Saxena R.K."/>
            <person name="Schlueter J.A."/>
            <person name="Donoghue M.T."/>
            <person name="Azam S."/>
            <person name="Fan G."/>
            <person name="Whaley A.M."/>
            <person name="Farmer A.D."/>
            <person name="Sheridan J."/>
            <person name="Iwata A."/>
            <person name="Tuteja R."/>
            <person name="Penmetsa R.V."/>
            <person name="Wu W."/>
            <person name="Upadhyaya H.D."/>
            <person name="Yang S.P."/>
            <person name="Shah T."/>
            <person name="Saxena K.B."/>
            <person name="Michael T."/>
            <person name="McCombie W.R."/>
            <person name="Yang B."/>
            <person name="Zhang G."/>
            <person name="Yang H."/>
            <person name="Wang J."/>
            <person name="Spillane C."/>
            <person name="Cook D.R."/>
            <person name="May G.D."/>
            <person name="Xu X."/>
            <person name="Jackson S.A."/>
        </authorList>
    </citation>
    <scope>NUCLEOTIDE SEQUENCE [LARGE SCALE GENOMIC DNA]</scope>
    <source>
        <strain evidence="5">cv. Asha</strain>
    </source>
</reference>
<keyword evidence="3" id="KW-0539">Nucleus</keyword>
<dbReference type="CDD" id="cd04479">
    <property type="entry name" value="RPA3"/>
    <property type="match status" value="1"/>
</dbReference>
<dbReference type="Gramene" id="C.cajan_08092.t">
    <property type="protein sequence ID" value="C.cajan_08092.t"/>
    <property type="gene ID" value="C.cajan_08092"/>
</dbReference>
<dbReference type="AlphaFoldDB" id="A0A151TQ50"/>
<dbReference type="EMBL" id="CM003605">
    <property type="protein sequence ID" value="KYP69151.1"/>
    <property type="molecule type" value="Genomic_DNA"/>
</dbReference>
<dbReference type="InterPro" id="IPR013970">
    <property type="entry name" value="Rfa2"/>
</dbReference>
<sequence length="106" mass="11435">MDTSNPAVFVNGELIPNFIGKKVRAVVQVNRCDGGAATAKSTDDCQLTIKGLPQVPLMNYIEVIGIAESSNSIGAEVWTDFGNTFDTDSYNQLCQLANGEFKSLFL</sequence>
<dbReference type="GO" id="GO:0006310">
    <property type="term" value="P:DNA recombination"/>
    <property type="evidence" value="ECO:0007669"/>
    <property type="project" value="InterPro"/>
</dbReference>
<dbReference type="Pfam" id="PF08661">
    <property type="entry name" value="Rep_fac-A_3"/>
    <property type="match status" value="1"/>
</dbReference>
<dbReference type="PANTHER" id="PTHR47058:SF1">
    <property type="entry name" value="REPLICATION FACTOR A PROTEIN 3"/>
    <property type="match status" value="1"/>
</dbReference>
<comment type="subcellular location">
    <subcellularLocation>
        <location evidence="1">Nucleus</location>
    </subcellularLocation>
</comment>
<evidence type="ECO:0000256" key="2">
    <source>
        <dbReference type="ARBA" id="ARBA00009761"/>
    </source>
</evidence>
<dbReference type="STRING" id="3821.A0A151TQ50"/>
<protein>
    <recommendedName>
        <fullName evidence="6">Replication protein A 14 kDa subunit B</fullName>
    </recommendedName>
</protein>
<evidence type="ECO:0000313" key="5">
    <source>
        <dbReference type="Proteomes" id="UP000075243"/>
    </source>
</evidence>
<dbReference type="Gene3D" id="2.40.50.140">
    <property type="entry name" value="Nucleic acid-binding proteins"/>
    <property type="match status" value="1"/>
</dbReference>
<evidence type="ECO:0008006" key="6">
    <source>
        <dbReference type="Google" id="ProtNLM"/>
    </source>
</evidence>
<dbReference type="GO" id="GO:0006260">
    <property type="term" value="P:DNA replication"/>
    <property type="evidence" value="ECO:0007669"/>
    <property type="project" value="InterPro"/>
</dbReference>
<dbReference type="OrthoDB" id="188186at2759"/>
<evidence type="ECO:0000256" key="3">
    <source>
        <dbReference type="ARBA" id="ARBA00023242"/>
    </source>
</evidence>
<dbReference type="OMA" id="QVPIMNF"/>
<name>A0A151TQ50_CAJCA</name>
<organism evidence="4 5">
    <name type="scientific">Cajanus cajan</name>
    <name type="common">Pigeon pea</name>
    <name type="synonym">Cajanus indicus</name>
    <dbReference type="NCBI Taxonomy" id="3821"/>
    <lineage>
        <taxon>Eukaryota</taxon>
        <taxon>Viridiplantae</taxon>
        <taxon>Streptophyta</taxon>
        <taxon>Embryophyta</taxon>
        <taxon>Tracheophyta</taxon>
        <taxon>Spermatophyta</taxon>
        <taxon>Magnoliopsida</taxon>
        <taxon>eudicotyledons</taxon>
        <taxon>Gunneridae</taxon>
        <taxon>Pentapetalae</taxon>
        <taxon>rosids</taxon>
        <taxon>fabids</taxon>
        <taxon>Fabales</taxon>
        <taxon>Fabaceae</taxon>
        <taxon>Papilionoideae</taxon>
        <taxon>50 kb inversion clade</taxon>
        <taxon>NPAAA clade</taxon>
        <taxon>indigoferoid/millettioid clade</taxon>
        <taxon>Phaseoleae</taxon>
        <taxon>Cajanus</taxon>
    </lineage>
</organism>
<accession>A0A151TQ50</accession>
<dbReference type="SUPFAM" id="SSF50249">
    <property type="entry name" value="Nucleic acid-binding proteins"/>
    <property type="match status" value="1"/>
</dbReference>
<dbReference type="GO" id="GO:0003677">
    <property type="term" value="F:DNA binding"/>
    <property type="evidence" value="ECO:0007669"/>
    <property type="project" value="InterPro"/>
</dbReference>
<dbReference type="Proteomes" id="UP000075243">
    <property type="component" value="Chromosome 3"/>
</dbReference>